<protein>
    <recommendedName>
        <fullName evidence="3">Glucose-methanol-choline oxidoreductase N-terminal domain-containing protein</fullName>
    </recommendedName>
</protein>
<dbReference type="Gene3D" id="3.50.50.60">
    <property type="entry name" value="FAD/NAD(P)-binding domain"/>
    <property type="match status" value="1"/>
</dbReference>
<name>A0ABR3W1V8_9PEZI</name>
<feature type="chain" id="PRO_5047090300" description="Glucose-methanol-choline oxidoreductase N-terminal domain-containing protein" evidence="2">
    <location>
        <begin position="25"/>
        <end position="679"/>
    </location>
</feature>
<dbReference type="SUPFAM" id="SSF54373">
    <property type="entry name" value="FAD-linked reductases, C-terminal domain"/>
    <property type="match status" value="1"/>
</dbReference>
<gene>
    <name evidence="4" type="ORF">Daus18300_012680</name>
</gene>
<organism evidence="4 5">
    <name type="scientific">Diaporthe australafricana</name>
    <dbReference type="NCBI Taxonomy" id="127596"/>
    <lineage>
        <taxon>Eukaryota</taxon>
        <taxon>Fungi</taxon>
        <taxon>Dikarya</taxon>
        <taxon>Ascomycota</taxon>
        <taxon>Pezizomycotina</taxon>
        <taxon>Sordariomycetes</taxon>
        <taxon>Sordariomycetidae</taxon>
        <taxon>Diaporthales</taxon>
        <taxon>Diaporthaceae</taxon>
        <taxon>Diaporthe</taxon>
    </lineage>
</organism>
<dbReference type="SUPFAM" id="SSF51905">
    <property type="entry name" value="FAD/NAD(P)-binding domain"/>
    <property type="match status" value="1"/>
</dbReference>
<keyword evidence="5" id="KW-1185">Reference proteome</keyword>
<comment type="caution">
    <text evidence="4">The sequence shown here is derived from an EMBL/GenBank/DDBJ whole genome shotgun (WGS) entry which is preliminary data.</text>
</comment>
<dbReference type="InterPro" id="IPR012132">
    <property type="entry name" value="GMC_OxRdtase"/>
</dbReference>
<dbReference type="Pfam" id="PF00732">
    <property type="entry name" value="GMC_oxred_N"/>
    <property type="match status" value="1"/>
</dbReference>
<feature type="domain" description="Glucose-methanol-choline oxidoreductase N-terminal" evidence="3">
    <location>
        <begin position="382"/>
        <end position="396"/>
    </location>
</feature>
<dbReference type="EMBL" id="JAWRVE010000177">
    <property type="protein sequence ID" value="KAL1851071.1"/>
    <property type="molecule type" value="Genomic_DNA"/>
</dbReference>
<proteinExistence type="inferred from homology"/>
<dbReference type="Proteomes" id="UP001583177">
    <property type="component" value="Unassembled WGS sequence"/>
</dbReference>
<dbReference type="PROSITE" id="PS00624">
    <property type="entry name" value="GMC_OXRED_2"/>
    <property type="match status" value="1"/>
</dbReference>
<evidence type="ECO:0000256" key="2">
    <source>
        <dbReference type="SAM" id="SignalP"/>
    </source>
</evidence>
<dbReference type="PANTHER" id="PTHR11552">
    <property type="entry name" value="GLUCOSE-METHANOL-CHOLINE GMC OXIDOREDUCTASE"/>
    <property type="match status" value="1"/>
</dbReference>
<dbReference type="InterPro" id="IPR007867">
    <property type="entry name" value="GMC_OxRtase_C"/>
</dbReference>
<sequence length="679" mass="71773">MYTQGILSLAALLAASLLTNPALASASSHASARRHNPILPKRQVANNTAYDYIVVGSGPGGGPLAANLAEAGHKVLLVDAGGDSGDDLLEQVPVLFPRATDDHPATQWDYFVTRSSDPAVQARDEITSYRLPDGSIYTGLSPPPAAVPIGTLYPRAGTLGGCSRHNALVAIRAFDSDWDAVAGLTGDMSWNGSTFQRLFEKIEHCDYLPNSLVGHGFHGWFWTQLTSLVTAVQDLKVVSIIASAASASGVSLIGIAYGTVAGLAKILTKDINAPGRTFTTGPYQMPLSMRDSTRGGARDRILQVATAVDDDGNRLYHLDIKLHTLVTKIRFDTTSPSDGPRATGVEYLEGEALYRADTRSDSAVVEAEGVLTASREVILAAGAFNTPQILMLSGIGPAAELSAHGIGPLLADDLPVGSNLRDHIEVPVTSEAQTEFSLVSGCTFMYGYPGVLDPCLERWRSGLGQAAKGAYATNGLAVGVAIRTSAAAAGEDPDVFVYGGPANFPGFFPGWSALALHSDHRHWVWISLRASTPNTAGTVRLRSADPRDTPVIAFNTFEGSAAARELDLRASGEGVAFARRAMDAVIPLDGSVFRETKPGRGNVSSEEELRDYVEANSFGHHACCTASIGAVLDSQFRVKGVKGLRVVDASAFPVIPGFFIQLPTYLLSEKASEAILEDA</sequence>
<evidence type="ECO:0000256" key="1">
    <source>
        <dbReference type="ARBA" id="ARBA00010790"/>
    </source>
</evidence>
<evidence type="ECO:0000259" key="3">
    <source>
        <dbReference type="PROSITE" id="PS00624"/>
    </source>
</evidence>
<accession>A0ABR3W1V8</accession>
<feature type="signal peptide" evidence="2">
    <location>
        <begin position="1"/>
        <end position="24"/>
    </location>
</feature>
<reference evidence="4 5" key="1">
    <citation type="journal article" date="2024" name="IMA Fungus">
        <title>IMA Genome - F19 : A genome assembly and annotation guide to empower mycologists, including annotated draft genome sequences of Ceratocystis pirilliformis, Diaporthe australafricana, Fusarium ophioides, Paecilomyces lecythidis, and Sporothrix stenoceras.</title>
        <authorList>
            <person name="Aylward J."/>
            <person name="Wilson A.M."/>
            <person name="Visagie C.M."/>
            <person name="Spraker J."/>
            <person name="Barnes I."/>
            <person name="Buitendag C."/>
            <person name="Ceriani C."/>
            <person name="Del Mar Angel L."/>
            <person name="du Plessis D."/>
            <person name="Fuchs T."/>
            <person name="Gasser K."/>
            <person name="Kramer D."/>
            <person name="Li W."/>
            <person name="Munsamy K."/>
            <person name="Piso A."/>
            <person name="Price J.L."/>
            <person name="Sonnekus B."/>
            <person name="Thomas C."/>
            <person name="van der Nest A."/>
            <person name="van Dijk A."/>
            <person name="van Heerden A."/>
            <person name="van Vuuren N."/>
            <person name="Yilmaz N."/>
            <person name="Duong T.A."/>
            <person name="van der Merwe N.A."/>
            <person name="Wingfield M.J."/>
            <person name="Wingfield B.D."/>
        </authorList>
    </citation>
    <scope>NUCLEOTIDE SEQUENCE [LARGE SCALE GENOMIC DNA]</scope>
    <source>
        <strain evidence="4 5">CMW 18300</strain>
    </source>
</reference>
<dbReference type="PANTHER" id="PTHR11552:SF213">
    <property type="entry name" value="DEHYDROGENASE, PUTATIVE-RELATED"/>
    <property type="match status" value="1"/>
</dbReference>
<comment type="similarity">
    <text evidence="1">Belongs to the GMC oxidoreductase family.</text>
</comment>
<dbReference type="PIRSF" id="PIRSF000137">
    <property type="entry name" value="Alcohol_oxidase"/>
    <property type="match status" value="1"/>
</dbReference>
<dbReference type="InterPro" id="IPR000172">
    <property type="entry name" value="GMC_OxRdtase_N"/>
</dbReference>
<dbReference type="Pfam" id="PF05199">
    <property type="entry name" value="GMC_oxred_C"/>
    <property type="match status" value="1"/>
</dbReference>
<dbReference type="InterPro" id="IPR036188">
    <property type="entry name" value="FAD/NAD-bd_sf"/>
</dbReference>
<evidence type="ECO:0000313" key="4">
    <source>
        <dbReference type="EMBL" id="KAL1851071.1"/>
    </source>
</evidence>
<dbReference type="Gene3D" id="3.30.560.10">
    <property type="entry name" value="Glucose Oxidase, domain 3"/>
    <property type="match status" value="1"/>
</dbReference>
<keyword evidence="2" id="KW-0732">Signal</keyword>
<evidence type="ECO:0000313" key="5">
    <source>
        <dbReference type="Proteomes" id="UP001583177"/>
    </source>
</evidence>